<name>A0A2T4IAP5_9MOLU</name>
<sequence length="288" mass="34210">MKNKKYTFSLIIFLIILVSFLAILLPYLKIKQTTQISNNQIVLKKEKSRSRWDAFTKFEYIDYILNTIYPTKNDANAKQKYIEEQRKLDENNYFNTAKEALFYVNNIFSSYRHDADFDPQKEPYAWKYHKQVIHDLFSKNWLWTLFNIDRFIYAIYNENDHIQNNITGDQTQKNSLEFGAFRKLKSNEFSQYTIQEDSDNKIVVHLLSSNNIIFKVNIDKGTKTVDVYNYIYIYPELAKNTTESKSFDFDKYIEASIITYKDNLKSDKAKFDELYGGKPLSLTVVDIE</sequence>
<proteinExistence type="predicted"/>
<feature type="transmembrane region" description="Helical" evidence="1">
    <location>
        <begin position="6"/>
        <end position="28"/>
    </location>
</feature>
<reference evidence="2 3" key="1">
    <citation type="submission" date="2015-04" db="EMBL/GenBank/DDBJ databases">
        <title>Genome sequence of Mycoplasma leachii strain 06049.</title>
        <authorList>
            <person name="Sirand-Pugnet P."/>
            <person name="Breton M."/>
            <person name="Dordet-Frisoni E."/>
            <person name="Baranowski E."/>
            <person name="Barre A."/>
            <person name="Couture C."/>
            <person name="Dupuy V."/>
            <person name="Gaurivaud P."/>
            <person name="Jacob D."/>
            <person name="Lemaitre C."/>
            <person name="Manso-Silvan L."/>
            <person name="Nikolski M."/>
            <person name="Nouvel L.-X."/>
            <person name="Poumarat F."/>
            <person name="Tardy F."/>
            <person name="Thebault P."/>
            <person name="Theil S."/>
            <person name="Citti C."/>
            <person name="Thiaucourt F."/>
            <person name="Blanchard A."/>
        </authorList>
    </citation>
    <scope>NUCLEOTIDE SEQUENCE [LARGE SCALE GENOMIC DNA]</scope>
    <source>
        <strain evidence="2 3">06049</strain>
    </source>
</reference>
<comment type="caution">
    <text evidence="2">The sequence shown here is derived from an EMBL/GenBank/DDBJ whole genome shotgun (WGS) entry which is preliminary data.</text>
</comment>
<accession>A0A2T4IAP5</accession>
<keyword evidence="1" id="KW-0472">Membrane</keyword>
<evidence type="ECO:0000256" key="1">
    <source>
        <dbReference type="SAM" id="Phobius"/>
    </source>
</evidence>
<evidence type="ECO:0000313" key="3">
    <source>
        <dbReference type="Proteomes" id="UP000241093"/>
    </source>
</evidence>
<dbReference type="InterPro" id="IPR027593">
    <property type="entry name" value="Aro_clust"/>
</dbReference>
<keyword evidence="1" id="KW-1133">Transmembrane helix</keyword>
<keyword evidence="1 2" id="KW-0812">Transmembrane</keyword>
<organism evidence="2 3">
    <name type="scientific">Mycoplasma leachii 06049</name>
    <dbReference type="NCBI Taxonomy" id="1188244"/>
    <lineage>
        <taxon>Bacteria</taxon>
        <taxon>Bacillati</taxon>
        <taxon>Mycoplasmatota</taxon>
        <taxon>Mollicutes</taxon>
        <taxon>Mycoplasmataceae</taxon>
        <taxon>Mycoplasma</taxon>
    </lineage>
</organism>
<dbReference type="EMBL" id="LAUU01000003">
    <property type="protein sequence ID" value="PTD31756.1"/>
    <property type="molecule type" value="Genomic_DNA"/>
</dbReference>
<dbReference type="RefSeq" id="WP_107669389.1">
    <property type="nucleotide sequence ID" value="NZ_LAUU01000003.1"/>
</dbReference>
<dbReference type="Proteomes" id="UP000241093">
    <property type="component" value="Unassembled WGS sequence"/>
</dbReference>
<dbReference type="NCBIfam" id="TIGR04313">
    <property type="entry name" value="aro_clust_Mycop"/>
    <property type="match status" value="1"/>
</dbReference>
<dbReference type="AlphaFoldDB" id="A0A2T4IAP5"/>
<evidence type="ECO:0000313" key="2">
    <source>
        <dbReference type="EMBL" id="PTD31756.1"/>
    </source>
</evidence>
<gene>
    <name evidence="2" type="ORF">MLEAa_0920</name>
</gene>
<protein>
    <submittedName>
        <fullName evidence="2">Putative transmembrane protein</fullName>
    </submittedName>
</protein>